<dbReference type="Gene3D" id="3.40.50.150">
    <property type="entry name" value="Vaccinia Virus protein VP39"/>
    <property type="match status" value="1"/>
</dbReference>
<protein>
    <recommendedName>
        <fullName evidence="2">Class I SAM-dependent methyltransferase</fullName>
    </recommendedName>
</protein>
<gene>
    <name evidence="1" type="ORF">LCGC14_0856680</name>
</gene>
<reference evidence="1" key="1">
    <citation type="journal article" date="2015" name="Nature">
        <title>Complex archaea that bridge the gap between prokaryotes and eukaryotes.</title>
        <authorList>
            <person name="Spang A."/>
            <person name="Saw J.H."/>
            <person name="Jorgensen S.L."/>
            <person name="Zaremba-Niedzwiedzka K."/>
            <person name="Martijn J."/>
            <person name="Lind A.E."/>
            <person name="van Eijk R."/>
            <person name="Schleper C."/>
            <person name="Guy L."/>
            <person name="Ettema T.J."/>
        </authorList>
    </citation>
    <scope>NUCLEOTIDE SEQUENCE</scope>
</reference>
<dbReference type="Pfam" id="PF13578">
    <property type="entry name" value="Methyltransf_24"/>
    <property type="match status" value="1"/>
</dbReference>
<organism evidence="1">
    <name type="scientific">marine sediment metagenome</name>
    <dbReference type="NCBI Taxonomy" id="412755"/>
    <lineage>
        <taxon>unclassified sequences</taxon>
        <taxon>metagenomes</taxon>
        <taxon>ecological metagenomes</taxon>
    </lineage>
</organism>
<comment type="caution">
    <text evidence="1">The sequence shown here is derived from an EMBL/GenBank/DDBJ whole genome shotgun (WGS) entry which is preliminary data.</text>
</comment>
<proteinExistence type="predicted"/>
<dbReference type="AlphaFoldDB" id="A0A0F9PDG9"/>
<dbReference type="InterPro" id="IPR029063">
    <property type="entry name" value="SAM-dependent_MTases_sf"/>
</dbReference>
<evidence type="ECO:0008006" key="2">
    <source>
        <dbReference type="Google" id="ProtNLM"/>
    </source>
</evidence>
<dbReference type="EMBL" id="LAZR01002581">
    <property type="protein sequence ID" value="KKN28204.1"/>
    <property type="molecule type" value="Genomic_DNA"/>
</dbReference>
<sequence length="181" mass="21228">MNLEHFNALLNSGHHVWQQPQEWRLFLEFIDAYFKNRKIERPIIVELGTAGNSQKKYYEELLGARHIGINISNSHREPDILGNTHDEGTLGKLKSMLGNKPINLLFIDACHNYQDVKRDYEMYAPLTKNIVAFHDIKLQREEVRLFWKEVGEIEKHNPKLSIYSYSKQHNIIMGIGMILKE</sequence>
<accession>A0A0F9PDG9</accession>
<name>A0A0F9PDG9_9ZZZZ</name>
<evidence type="ECO:0000313" key="1">
    <source>
        <dbReference type="EMBL" id="KKN28204.1"/>
    </source>
</evidence>